<name>A0AAN9TKW3_9HEMI</name>
<comment type="caution">
    <text evidence="1">The sequence shown here is derived from an EMBL/GenBank/DDBJ whole genome shotgun (WGS) entry which is preliminary data.</text>
</comment>
<dbReference type="Proteomes" id="UP001367676">
    <property type="component" value="Unassembled WGS sequence"/>
</dbReference>
<proteinExistence type="predicted"/>
<accession>A0AAN9TKW3</accession>
<reference evidence="1 2" key="1">
    <citation type="submission" date="2024-03" db="EMBL/GenBank/DDBJ databases">
        <title>Adaptation during the transition from Ophiocordyceps entomopathogen to insect associate is accompanied by gene loss and intensified selection.</title>
        <authorList>
            <person name="Ward C.M."/>
            <person name="Onetto C.A."/>
            <person name="Borneman A.R."/>
        </authorList>
    </citation>
    <scope>NUCLEOTIDE SEQUENCE [LARGE SCALE GENOMIC DNA]</scope>
    <source>
        <strain evidence="1">AWRI1</strain>
        <tissue evidence="1">Single Adult Female</tissue>
    </source>
</reference>
<organism evidence="1 2">
    <name type="scientific">Parthenolecanium corni</name>
    <dbReference type="NCBI Taxonomy" id="536013"/>
    <lineage>
        <taxon>Eukaryota</taxon>
        <taxon>Metazoa</taxon>
        <taxon>Ecdysozoa</taxon>
        <taxon>Arthropoda</taxon>
        <taxon>Hexapoda</taxon>
        <taxon>Insecta</taxon>
        <taxon>Pterygota</taxon>
        <taxon>Neoptera</taxon>
        <taxon>Paraneoptera</taxon>
        <taxon>Hemiptera</taxon>
        <taxon>Sternorrhyncha</taxon>
        <taxon>Coccoidea</taxon>
        <taxon>Coccidae</taxon>
        <taxon>Parthenolecanium</taxon>
    </lineage>
</organism>
<dbReference type="AlphaFoldDB" id="A0AAN9TKW3"/>
<gene>
    <name evidence="1" type="ORF">V9T40_012718</name>
</gene>
<protein>
    <submittedName>
        <fullName evidence="1">Uncharacterized protein</fullName>
    </submittedName>
</protein>
<sequence length="94" mass="10290">MLSCEPGSEGDGHYLLSSTDEIEPSLYLFNGEHNLQAKILLSNDEMEALKGMKLKPLKILCQAMSDLLKSNFITFADSGASNDEDDDEDSSDSD</sequence>
<evidence type="ECO:0000313" key="1">
    <source>
        <dbReference type="EMBL" id="KAK7576432.1"/>
    </source>
</evidence>
<dbReference type="EMBL" id="JBBCAQ010000036">
    <property type="protein sequence ID" value="KAK7576432.1"/>
    <property type="molecule type" value="Genomic_DNA"/>
</dbReference>
<evidence type="ECO:0000313" key="2">
    <source>
        <dbReference type="Proteomes" id="UP001367676"/>
    </source>
</evidence>
<keyword evidence="2" id="KW-1185">Reference proteome</keyword>